<dbReference type="InterPro" id="IPR023576">
    <property type="entry name" value="UbiE/COQ5_MeTrFase_CS"/>
</dbReference>
<dbReference type="GO" id="GO:0032259">
    <property type="term" value="P:methylation"/>
    <property type="evidence" value="ECO:0007669"/>
    <property type="project" value="UniProtKB-KW"/>
</dbReference>
<reference evidence="6" key="1">
    <citation type="submission" date="2016-06" db="EMBL/GenBank/DDBJ databases">
        <authorList>
            <person name="Varghese N."/>
            <person name="Submissions Spin"/>
        </authorList>
    </citation>
    <scope>NUCLEOTIDE SEQUENCE [LARGE SCALE GENOMIC DNA]</scope>
    <source>
        <strain evidence="6">DSM 44814</strain>
    </source>
</reference>
<organism evidence="5 6">
    <name type="scientific">Micromonospora eburnea</name>
    <dbReference type="NCBI Taxonomy" id="227316"/>
    <lineage>
        <taxon>Bacteria</taxon>
        <taxon>Bacillati</taxon>
        <taxon>Actinomycetota</taxon>
        <taxon>Actinomycetes</taxon>
        <taxon>Micromonosporales</taxon>
        <taxon>Micromonosporaceae</taxon>
        <taxon>Micromonospora</taxon>
    </lineage>
</organism>
<dbReference type="PANTHER" id="PTHR44068">
    <property type="entry name" value="ZGC:194242"/>
    <property type="match status" value="1"/>
</dbReference>
<evidence type="ECO:0000256" key="2">
    <source>
        <dbReference type="ARBA" id="ARBA00022679"/>
    </source>
</evidence>
<evidence type="ECO:0000313" key="6">
    <source>
        <dbReference type="Proteomes" id="UP000199696"/>
    </source>
</evidence>
<protein>
    <submittedName>
        <fullName evidence="5">Avermectin B 5-O-methyltransferase</fullName>
    </submittedName>
</protein>
<dbReference type="RefSeq" id="WP_091119453.1">
    <property type="nucleotide sequence ID" value="NZ_FMHY01000002.1"/>
</dbReference>
<keyword evidence="3" id="KW-0949">S-adenosyl-L-methionine</keyword>
<dbReference type="AlphaFoldDB" id="A0A1C6UUS9"/>
<dbReference type="InterPro" id="IPR050447">
    <property type="entry name" value="Erg6_SMT_methyltransf"/>
</dbReference>
<dbReference type="SUPFAM" id="SSF53335">
    <property type="entry name" value="S-adenosyl-L-methionine-dependent methyltransferases"/>
    <property type="match status" value="1"/>
</dbReference>
<dbReference type="OrthoDB" id="9782855at2"/>
<dbReference type="EMBL" id="FMHY01000002">
    <property type="protein sequence ID" value="SCL57613.1"/>
    <property type="molecule type" value="Genomic_DNA"/>
</dbReference>
<dbReference type="CDD" id="cd02440">
    <property type="entry name" value="AdoMet_MTases"/>
    <property type="match status" value="1"/>
</dbReference>
<dbReference type="Proteomes" id="UP000199696">
    <property type="component" value="Unassembled WGS sequence"/>
</dbReference>
<dbReference type="InterPro" id="IPR013216">
    <property type="entry name" value="Methyltransf_11"/>
</dbReference>
<gene>
    <name evidence="5" type="ORF">GA0070604_3657</name>
</gene>
<evidence type="ECO:0000256" key="1">
    <source>
        <dbReference type="ARBA" id="ARBA00022603"/>
    </source>
</evidence>
<evidence type="ECO:0000256" key="3">
    <source>
        <dbReference type="ARBA" id="ARBA00022691"/>
    </source>
</evidence>
<dbReference type="PROSITE" id="PS01184">
    <property type="entry name" value="UBIE_2"/>
    <property type="match status" value="1"/>
</dbReference>
<keyword evidence="6" id="KW-1185">Reference proteome</keyword>
<dbReference type="STRING" id="227316.GA0070604_3657"/>
<feature type="domain" description="Methyltransferase type 11" evidence="4">
    <location>
        <begin position="68"/>
        <end position="166"/>
    </location>
</feature>
<dbReference type="InterPro" id="IPR029063">
    <property type="entry name" value="SAM-dependent_MTases_sf"/>
</dbReference>
<keyword evidence="1 5" id="KW-0489">Methyltransferase</keyword>
<dbReference type="GO" id="GO:0008757">
    <property type="term" value="F:S-adenosylmethionine-dependent methyltransferase activity"/>
    <property type="evidence" value="ECO:0007669"/>
    <property type="project" value="InterPro"/>
</dbReference>
<name>A0A1C6UUS9_9ACTN</name>
<proteinExistence type="predicted"/>
<dbReference type="Pfam" id="PF08241">
    <property type="entry name" value="Methyltransf_11"/>
    <property type="match status" value="1"/>
</dbReference>
<dbReference type="PANTHER" id="PTHR44068:SF11">
    <property type="entry name" value="GERANYL DIPHOSPHATE 2-C-METHYLTRANSFERASE"/>
    <property type="match status" value="1"/>
</dbReference>
<evidence type="ECO:0000313" key="5">
    <source>
        <dbReference type="EMBL" id="SCL57613.1"/>
    </source>
</evidence>
<evidence type="ECO:0000259" key="4">
    <source>
        <dbReference type="Pfam" id="PF08241"/>
    </source>
</evidence>
<dbReference type="Gene3D" id="3.40.50.150">
    <property type="entry name" value="Vaccinia Virus protein VP39"/>
    <property type="match status" value="1"/>
</dbReference>
<keyword evidence="2 5" id="KW-0808">Transferase</keyword>
<sequence length="275" mass="30421">MDSTIPTTDDIGRMYDETAALSQIFIDGQEHLPYWYDDRDDTPVVEAAKRITRKLAEAIDLRPGEDVLDAGCGVGAPAVQLAEEYAARVTGVTISPVQAVEAQRRAERSEAASRIAFAHGDYHDLAFADGSFDAVVAIESLMHAGDLTAPLAEFHRVLRPGGRLAIADCTREAHVGADRAAEFMAAFQIGQLLSVPEWISRLRAAGFDVEEYTQCGPRVYGMGLRYLDRADELHDELSTRFGEDMVRELKQSYRDYFAWDGDIGYVVIAARKPYL</sequence>
<accession>A0A1C6UUS9</accession>